<protein>
    <submittedName>
        <fullName evidence="1">STAS/SEC14 domain-containing protein</fullName>
    </submittedName>
</protein>
<accession>A0AA41R985</accession>
<dbReference type="Pfam" id="PF11964">
    <property type="entry name" value="SpoIIAA-like"/>
    <property type="match status" value="1"/>
</dbReference>
<evidence type="ECO:0000313" key="1">
    <source>
        <dbReference type="EMBL" id="MCJ8501128.1"/>
    </source>
</evidence>
<dbReference type="InterPro" id="IPR036513">
    <property type="entry name" value="STAS_dom_sf"/>
</dbReference>
<keyword evidence="2" id="KW-1185">Reference proteome</keyword>
<name>A0AA41R985_9BACT</name>
<dbReference type="EMBL" id="JALJRB010000010">
    <property type="protein sequence ID" value="MCJ8501128.1"/>
    <property type="molecule type" value="Genomic_DNA"/>
</dbReference>
<gene>
    <name evidence="1" type="ORF">MRX98_11140</name>
</gene>
<dbReference type="SUPFAM" id="SSF52091">
    <property type="entry name" value="SpoIIaa-like"/>
    <property type="match status" value="1"/>
</dbReference>
<evidence type="ECO:0000313" key="2">
    <source>
        <dbReference type="Proteomes" id="UP001165427"/>
    </source>
</evidence>
<organism evidence="1 2">
    <name type="scientific">Desulfatitalea alkaliphila</name>
    <dbReference type="NCBI Taxonomy" id="2929485"/>
    <lineage>
        <taxon>Bacteria</taxon>
        <taxon>Pseudomonadati</taxon>
        <taxon>Thermodesulfobacteriota</taxon>
        <taxon>Desulfobacteria</taxon>
        <taxon>Desulfobacterales</taxon>
        <taxon>Desulfosarcinaceae</taxon>
        <taxon>Desulfatitalea</taxon>
    </lineage>
</organism>
<proteinExistence type="predicted"/>
<reference evidence="1" key="1">
    <citation type="submission" date="2022-04" db="EMBL/GenBank/DDBJ databases">
        <title>Desulfatitalea alkaliphila sp. nov., a novel anaerobic sulfate-reducing bacterium isolated from terrestrial mud volcano, Taman Peninsula, Russia.</title>
        <authorList>
            <person name="Khomyakova M.A."/>
            <person name="Merkel A.Y."/>
            <person name="Slobodkin A.I."/>
        </authorList>
    </citation>
    <scope>NUCLEOTIDE SEQUENCE</scope>
    <source>
        <strain evidence="1">M08but</strain>
    </source>
</reference>
<dbReference type="Proteomes" id="UP001165427">
    <property type="component" value="Unassembled WGS sequence"/>
</dbReference>
<comment type="caution">
    <text evidence="1">The sequence shown here is derived from an EMBL/GenBank/DDBJ whole genome shotgun (WGS) entry which is preliminary data.</text>
</comment>
<dbReference type="InterPro" id="IPR038396">
    <property type="entry name" value="SpoIIAA-like_sf"/>
</dbReference>
<dbReference type="RefSeq" id="WP_246907427.1">
    <property type="nucleotide sequence ID" value="NZ_JALJRB010000010.1"/>
</dbReference>
<sequence>MYQRIPMPEGPLFGVRIRQEITEREHRELVGLIQAHSRQYGPVRLLVVYEADSGFMGAESLYENLRFVKETSEKLVRMAVIGDHAWANTWVALFGLFGGIRANYFDRPQAEEALSWLQEQA</sequence>
<dbReference type="AlphaFoldDB" id="A0AA41R985"/>
<dbReference type="InterPro" id="IPR021866">
    <property type="entry name" value="SpoIIAA-like"/>
</dbReference>
<dbReference type="Gene3D" id="3.40.50.10600">
    <property type="entry name" value="SpoIIaa-like domains"/>
    <property type="match status" value="1"/>
</dbReference>